<evidence type="ECO:0000313" key="1">
    <source>
        <dbReference type="EMBL" id="KAJ9644114.1"/>
    </source>
</evidence>
<protein>
    <submittedName>
        <fullName evidence="1">Uncharacterized protein</fullName>
    </submittedName>
</protein>
<dbReference type="Proteomes" id="UP001172680">
    <property type="component" value="Unassembled WGS sequence"/>
</dbReference>
<name>A0ACC2Z965_9PEZI</name>
<accession>A0ACC2Z965</accession>
<dbReference type="EMBL" id="JAPDRP010000010">
    <property type="protein sequence ID" value="KAJ9644114.1"/>
    <property type="molecule type" value="Genomic_DNA"/>
</dbReference>
<comment type="caution">
    <text evidence="1">The sequence shown here is derived from an EMBL/GenBank/DDBJ whole genome shotgun (WGS) entry which is preliminary data.</text>
</comment>
<evidence type="ECO:0000313" key="2">
    <source>
        <dbReference type="Proteomes" id="UP001172680"/>
    </source>
</evidence>
<keyword evidence="2" id="KW-1185">Reference proteome</keyword>
<organism evidence="1 2">
    <name type="scientific">Coniosporium tulheliwenetii</name>
    <dbReference type="NCBI Taxonomy" id="3383036"/>
    <lineage>
        <taxon>Eukaryota</taxon>
        <taxon>Fungi</taxon>
        <taxon>Dikarya</taxon>
        <taxon>Ascomycota</taxon>
        <taxon>Pezizomycotina</taxon>
        <taxon>Dothideomycetes</taxon>
        <taxon>Dothideomycetes incertae sedis</taxon>
        <taxon>Coniosporium</taxon>
    </lineage>
</organism>
<gene>
    <name evidence="1" type="ORF">H2199_003982</name>
</gene>
<sequence>MKVTIKQWNAVAAWRWDMPEDDMCGICRNPYDSTCTTCKFPGDECPLRPTLARRSQRRSFLTNNPDARNEDERPRIHSPAPSFTSYAQNSGGKQDETSVEEGNTEVEDDTYIPPSTGPGDNASDSLLPPPNFQPFFTLIEDASTGEHYHPSTYYIFSDDDPEIVTAASLRALNPSFAAPPASHPYPNEGSSEMVQASPLPAPRTGVKERFLVVDMAPDGQAVMEAQSLSKDWQVTGTAVSAAPTWDEEAKEAGSTGLMLRVEGTTLSGAEKRRDAEDLIAEARKAAGGDAIAAMGTILRKFDAGMEVLDKIAGDAREEEKK</sequence>
<reference evidence="1" key="1">
    <citation type="submission" date="2022-10" db="EMBL/GenBank/DDBJ databases">
        <title>Culturing micro-colonial fungi from biological soil crusts in the Mojave desert and describing Neophaeococcomyces mojavensis, and introducing the new genera and species Taxawa tesnikishii.</title>
        <authorList>
            <person name="Kurbessoian T."/>
            <person name="Stajich J.E."/>
        </authorList>
    </citation>
    <scope>NUCLEOTIDE SEQUENCE</scope>
    <source>
        <strain evidence="1">JES_115</strain>
    </source>
</reference>
<proteinExistence type="predicted"/>